<comment type="caution">
    <text evidence="2">The sequence shown here is derived from an EMBL/GenBank/DDBJ whole genome shotgun (WGS) entry which is preliminary data.</text>
</comment>
<keyword evidence="3" id="KW-1185">Reference proteome</keyword>
<evidence type="ECO:0000313" key="3">
    <source>
        <dbReference type="Proteomes" id="UP001642501"/>
    </source>
</evidence>
<feature type="region of interest" description="Disordered" evidence="1">
    <location>
        <begin position="107"/>
        <end position="141"/>
    </location>
</feature>
<evidence type="ECO:0000313" key="2">
    <source>
        <dbReference type="EMBL" id="CAK7269006.1"/>
    </source>
</evidence>
<feature type="region of interest" description="Disordered" evidence="1">
    <location>
        <begin position="392"/>
        <end position="482"/>
    </location>
</feature>
<feature type="compositionally biased region" description="Low complexity" evidence="1">
    <location>
        <begin position="240"/>
        <end position="249"/>
    </location>
</feature>
<feature type="region of interest" description="Disordered" evidence="1">
    <location>
        <begin position="503"/>
        <end position="566"/>
    </location>
</feature>
<name>A0ABP0DN44_9PEZI</name>
<organism evidence="2 3">
    <name type="scientific">Sporothrix epigloea</name>
    <dbReference type="NCBI Taxonomy" id="1892477"/>
    <lineage>
        <taxon>Eukaryota</taxon>
        <taxon>Fungi</taxon>
        <taxon>Dikarya</taxon>
        <taxon>Ascomycota</taxon>
        <taxon>Pezizomycotina</taxon>
        <taxon>Sordariomycetes</taxon>
        <taxon>Sordariomycetidae</taxon>
        <taxon>Ophiostomatales</taxon>
        <taxon>Ophiostomataceae</taxon>
        <taxon>Sporothrix</taxon>
    </lineage>
</organism>
<feature type="region of interest" description="Disordered" evidence="1">
    <location>
        <begin position="48"/>
        <end position="72"/>
    </location>
</feature>
<dbReference type="Proteomes" id="UP001642501">
    <property type="component" value="Unassembled WGS sequence"/>
</dbReference>
<feature type="compositionally biased region" description="Basic and acidic residues" evidence="1">
    <location>
        <begin position="457"/>
        <end position="468"/>
    </location>
</feature>
<protein>
    <submittedName>
        <fullName evidence="2">Uncharacterized protein</fullName>
    </submittedName>
</protein>
<proteinExistence type="predicted"/>
<evidence type="ECO:0000256" key="1">
    <source>
        <dbReference type="SAM" id="MobiDB-lite"/>
    </source>
</evidence>
<feature type="region of interest" description="Disordered" evidence="1">
    <location>
        <begin position="336"/>
        <end position="367"/>
    </location>
</feature>
<feature type="compositionally biased region" description="Polar residues" evidence="1">
    <location>
        <begin position="503"/>
        <end position="524"/>
    </location>
</feature>
<feature type="region of interest" description="Disordered" evidence="1">
    <location>
        <begin position="232"/>
        <end position="277"/>
    </location>
</feature>
<accession>A0ABP0DN44</accession>
<feature type="compositionally biased region" description="Polar residues" evidence="1">
    <location>
        <begin position="400"/>
        <end position="409"/>
    </location>
</feature>
<feature type="compositionally biased region" description="Basic residues" evidence="1">
    <location>
        <begin position="431"/>
        <end position="445"/>
    </location>
</feature>
<feature type="compositionally biased region" description="Low complexity" evidence="1">
    <location>
        <begin position="355"/>
        <end position="367"/>
    </location>
</feature>
<dbReference type="EMBL" id="CAWUOM010000053">
    <property type="protein sequence ID" value="CAK7269006.1"/>
    <property type="molecule type" value="Genomic_DNA"/>
</dbReference>
<reference evidence="2 3" key="1">
    <citation type="submission" date="2024-01" db="EMBL/GenBank/DDBJ databases">
        <authorList>
            <person name="Allen C."/>
            <person name="Tagirdzhanova G."/>
        </authorList>
    </citation>
    <scope>NUCLEOTIDE SEQUENCE [LARGE SCALE GENOMIC DNA]</scope>
    <source>
        <strain evidence="2 3">CBS 573.63</strain>
    </source>
</reference>
<sequence>MSITDEDLQFMADDMWKDALLPDMPGMYGFSVENNAGAPVPVDRLLDAPEVNNDGYQSSKAGEKTRLSKGTLADKSVRSVKNKGKEVSMLSPSTDLYLSTTALVRPTKKSKLSKSLKGASQNESQQERGSRLPKPHKPNPIFPELETISNDPYGPPVPPMQTAAVLDQKKTASPVIPATASSPVGSMGGVIPASIKRPAKPQKRIAKRSYLDPPSSPAQGAEVKLATIPLPKTMPREAAAKPAKQPARPATRKLAKPREAKPAMARRPAVKKEKADMPEPGAAVINTGKMLQIYTPVVEKKPMEEPEDQWTASAASTDFVPDENVIKRLRPRGERAPIMISSDPASSYEEDDESVSSSTINTGTTSMTTPFASMEASVYDNKPTKAFAVAIHEPKYPSKNDGSITTQTEMPDGTEEGDARGGDVPCGNLRPHAKRYAANSRKRSRSPSAGSFRLKQQKSEPVHLDRVKVPAQSSSTNDPFVQVGDAHVPQQQTQFTAKLLQSTAPATAPSGQHTGLEESFNQPPGLQRGNLYEKTRSRQVSSHAPPLQAGSSQLPDHAVRKSRSCDSDDIARQMMQLLTNGVNDSTVCQGTQSPHSMWLDSTDPYRETGQIMTYVCRTILRFLKSKENAIEDVADEYRQRGGAVLSRLNTLHRSERCALIHGYEQRRQRSLDVFETARTNVQLLAGKLEHVNLVPVIRDVLADDVGSRMRVLQTQMV</sequence>
<gene>
    <name evidence="2" type="ORF">SEPCBS57363_003382</name>
</gene>
<feature type="compositionally biased region" description="Basic and acidic residues" evidence="1">
    <location>
        <begin position="557"/>
        <end position="566"/>
    </location>
</feature>